<evidence type="ECO:0000313" key="2">
    <source>
        <dbReference type="Proteomes" id="UP000232722"/>
    </source>
</evidence>
<dbReference type="VEuPathDB" id="FungiDB:RhiirA1_477435"/>
<comment type="caution">
    <text evidence="1">The sequence shown here is derived from an EMBL/GenBank/DDBJ whole genome shotgun (WGS) entry which is preliminary data.</text>
</comment>
<dbReference type="VEuPathDB" id="FungiDB:RhiirFUN_018761"/>
<dbReference type="EMBL" id="LLXJ01004418">
    <property type="protein sequence ID" value="PKB95816.1"/>
    <property type="molecule type" value="Genomic_DNA"/>
</dbReference>
<reference evidence="1 2" key="2">
    <citation type="submission" date="2017-09" db="EMBL/GenBank/DDBJ databases">
        <title>Extensive intraspecific genome diversity in a model arbuscular mycorrhizal fungus.</title>
        <authorList>
            <person name="Chen E.C."/>
            <person name="Morin E."/>
            <person name="Beaudet D."/>
            <person name="Noel J."/>
            <person name="Ndikumana S."/>
            <person name="Charron P."/>
            <person name="St-Onge C."/>
            <person name="Giorgi J."/>
            <person name="Grigoriev I.V."/>
            <person name="Roux C."/>
            <person name="Martin F.M."/>
            <person name="Corradi N."/>
        </authorList>
    </citation>
    <scope>NUCLEOTIDE SEQUENCE [LARGE SCALE GENOMIC DNA]</scope>
    <source>
        <strain evidence="1 2">A5</strain>
    </source>
</reference>
<evidence type="ECO:0000313" key="1">
    <source>
        <dbReference type="EMBL" id="PKB95816.1"/>
    </source>
</evidence>
<accession>A0A2N0NMP6</accession>
<protein>
    <submittedName>
        <fullName evidence="1">Uncharacterized protein</fullName>
    </submittedName>
</protein>
<sequence length="159" mass="17836">MNIKYATLEAPKNSIRAINQTPALENDGATRVATTPIDVSHDEATKSIYSYTYLVSATYPFKDQVQVQEKLIKRKNGRGNLDYGIESCTTGRIISLIEVKKDDLKQGFAQAIIQLDSSLGQMKWIMDMGMKDMVEKVLGHIIWLLEEPQKADSAVNLEE</sequence>
<dbReference type="Proteomes" id="UP000232722">
    <property type="component" value="Unassembled WGS sequence"/>
</dbReference>
<dbReference type="AlphaFoldDB" id="A0A2N0NMP6"/>
<organism evidence="1 2">
    <name type="scientific">Rhizophagus irregularis</name>
    <dbReference type="NCBI Taxonomy" id="588596"/>
    <lineage>
        <taxon>Eukaryota</taxon>
        <taxon>Fungi</taxon>
        <taxon>Fungi incertae sedis</taxon>
        <taxon>Mucoromycota</taxon>
        <taxon>Glomeromycotina</taxon>
        <taxon>Glomeromycetes</taxon>
        <taxon>Glomerales</taxon>
        <taxon>Glomeraceae</taxon>
        <taxon>Rhizophagus</taxon>
    </lineage>
</organism>
<name>A0A2N0NMP6_9GLOM</name>
<proteinExistence type="predicted"/>
<reference evidence="1 2" key="1">
    <citation type="submission" date="2016-04" db="EMBL/GenBank/DDBJ databases">
        <title>Genome analyses suggest a sexual origin of heterokaryosis in a supposedly ancient asexual fungus.</title>
        <authorList>
            <person name="Ropars J."/>
            <person name="Sedzielewska K."/>
            <person name="Noel J."/>
            <person name="Charron P."/>
            <person name="Farinelli L."/>
            <person name="Marton T."/>
            <person name="Kruger M."/>
            <person name="Pelin A."/>
            <person name="Brachmann A."/>
            <person name="Corradi N."/>
        </authorList>
    </citation>
    <scope>NUCLEOTIDE SEQUENCE [LARGE SCALE GENOMIC DNA]</scope>
    <source>
        <strain evidence="1 2">A5</strain>
    </source>
</reference>
<gene>
    <name evidence="1" type="ORF">RhiirA5_435974</name>
</gene>